<dbReference type="OrthoDB" id="19653at2759"/>
<feature type="domain" description="Carboxylesterase type B" evidence="2">
    <location>
        <begin position="3"/>
        <end position="116"/>
    </location>
</feature>
<dbReference type="PROSITE" id="PS00941">
    <property type="entry name" value="CARBOXYLESTERASE_B_2"/>
    <property type="match status" value="1"/>
</dbReference>
<evidence type="ECO:0000313" key="3">
    <source>
        <dbReference type="EMBL" id="CAG9561038.1"/>
    </source>
</evidence>
<dbReference type="InterPro" id="IPR019819">
    <property type="entry name" value="Carboxylesterase_B_CS"/>
</dbReference>
<name>A0A8J2VWW7_9NEOP</name>
<dbReference type="SUPFAM" id="SSF53474">
    <property type="entry name" value="alpha/beta-Hydrolases"/>
    <property type="match status" value="1"/>
</dbReference>
<evidence type="ECO:0000259" key="2">
    <source>
        <dbReference type="Pfam" id="PF00135"/>
    </source>
</evidence>
<dbReference type="InterPro" id="IPR029058">
    <property type="entry name" value="AB_hydrolase_fold"/>
</dbReference>
<dbReference type="Gene3D" id="3.40.50.1820">
    <property type="entry name" value="alpha/beta hydrolase"/>
    <property type="match status" value="2"/>
</dbReference>
<keyword evidence="4" id="KW-1185">Reference proteome</keyword>
<organism evidence="3 4">
    <name type="scientific">Danaus chrysippus</name>
    <name type="common">African queen</name>
    <dbReference type="NCBI Taxonomy" id="151541"/>
    <lineage>
        <taxon>Eukaryota</taxon>
        <taxon>Metazoa</taxon>
        <taxon>Ecdysozoa</taxon>
        <taxon>Arthropoda</taxon>
        <taxon>Hexapoda</taxon>
        <taxon>Insecta</taxon>
        <taxon>Pterygota</taxon>
        <taxon>Neoptera</taxon>
        <taxon>Endopterygota</taxon>
        <taxon>Lepidoptera</taxon>
        <taxon>Glossata</taxon>
        <taxon>Ditrysia</taxon>
        <taxon>Papilionoidea</taxon>
        <taxon>Nymphalidae</taxon>
        <taxon>Danainae</taxon>
        <taxon>Danaini</taxon>
        <taxon>Danaina</taxon>
        <taxon>Danaus</taxon>
        <taxon>Anosia</taxon>
    </lineage>
</organism>
<reference evidence="3" key="1">
    <citation type="submission" date="2021-09" db="EMBL/GenBank/DDBJ databases">
        <authorList>
            <person name="Martin H S."/>
        </authorList>
    </citation>
    <scope>NUCLEOTIDE SEQUENCE</scope>
</reference>
<evidence type="ECO:0000256" key="1">
    <source>
        <dbReference type="ARBA" id="ARBA00023180"/>
    </source>
</evidence>
<evidence type="ECO:0000313" key="4">
    <source>
        <dbReference type="Proteomes" id="UP000789524"/>
    </source>
</evidence>
<dbReference type="EMBL" id="CAKASE010000046">
    <property type="protein sequence ID" value="CAG9561038.1"/>
    <property type="molecule type" value="Genomic_DNA"/>
</dbReference>
<dbReference type="Pfam" id="PF00135">
    <property type="entry name" value="COesterase"/>
    <property type="match status" value="2"/>
</dbReference>
<dbReference type="InterPro" id="IPR050309">
    <property type="entry name" value="Type-B_Carboxylest/Lipase"/>
</dbReference>
<gene>
    <name evidence="3" type="ORF">DCHRY22_LOCUS2615</name>
</gene>
<accession>A0A8J2VWW7</accession>
<comment type="caution">
    <text evidence="3">The sequence shown here is derived from an EMBL/GenBank/DDBJ whole genome shotgun (WGS) entry which is preliminary data.</text>
</comment>
<feature type="domain" description="Carboxylesterase type B" evidence="2">
    <location>
        <begin position="120"/>
        <end position="399"/>
    </location>
</feature>
<dbReference type="PANTHER" id="PTHR11559">
    <property type="entry name" value="CARBOXYLESTERASE"/>
    <property type="match status" value="1"/>
</dbReference>
<sequence>MALIEISQGYIKGGKTTTDSGVSYYEFLCIPYAKPPVGNLRFKSPEPLEKWDGVLDATEYKEDKVCVQIISENNSCIGNEDCLYLNVYTPKLPEFYSKLLPVMVFIHGGGFVRGNGVLKLIEKMGYTGSTEDKKAILEFLVASPINILSNKAGEVDLESISARGRFEFIPTIEKNFSDGNQMLTEHPYKLIKDGQFNRVPTIMGVCEKEGYFLEVVKANSFRDISENKNFVDYLPYKLEENKDVVNKHFLSVYSMNLTKDDDDNKLALDFFADLDFVAGCYLRGDVMARKGVPVYFYEFHYDGNINHCKMFFNIKRKGPTHGDEWAYIFEHDLVSKSADEKDASVRETVTKLWTNFAKTSNPTPNDDLNIRWPSYNTSKCCLFIDEKPEIQSNYLANRKDIFPKMYNIAN</sequence>
<dbReference type="InterPro" id="IPR002018">
    <property type="entry name" value="CarbesteraseB"/>
</dbReference>
<protein>
    <submittedName>
        <fullName evidence="3">(African queen) hypothetical protein</fullName>
    </submittedName>
</protein>
<dbReference type="AlphaFoldDB" id="A0A8J2VWW7"/>
<dbReference type="Proteomes" id="UP000789524">
    <property type="component" value="Unassembled WGS sequence"/>
</dbReference>
<keyword evidence="1" id="KW-0325">Glycoprotein</keyword>
<proteinExistence type="predicted"/>